<evidence type="ECO:0000313" key="3">
    <source>
        <dbReference type="EMBL" id="NEG72080.1"/>
    </source>
</evidence>
<dbReference type="EMBL" id="WBSM01000005">
    <property type="protein sequence ID" value="KAB8288023.1"/>
    <property type="molecule type" value="Genomic_DNA"/>
</dbReference>
<name>A0A6L4X0T4_9BIFI</name>
<keyword evidence="5" id="KW-1185">Reference proteome</keyword>
<dbReference type="Proteomes" id="UP000469943">
    <property type="component" value="Unassembled WGS sequence"/>
</dbReference>
<dbReference type="GO" id="GO:0016740">
    <property type="term" value="F:transferase activity"/>
    <property type="evidence" value="ECO:0007669"/>
    <property type="project" value="UniProtKB-KW"/>
</dbReference>
<dbReference type="Pfam" id="PF04230">
    <property type="entry name" value="PS_pyruv_trans"/>
    <property type="match status" value="1"/>
</dbReference>
<reference evidence="2 5" key="2">
    <citation type="submission" date="2019-10" db="EMBL/GenBank/DDBJ databases">
        <title>Characterization of the phylogenetic diversity of two novel species belonging to the genus Bifidobacterium: Bifidobacterium cebidarum sp. nov. and Bifidobacterium leontopitheci sp. nov.</title>
        <authorList>
            <person name="Lugli G.A."/>
            <person name="Duranti S."/>
            <person name="Milani C."/>
            <person name="Turroni F."/>
            <person name="Ventura M."/>
        </authorList>
    </citation>
    <scope>NUCLEOTIDE SEQUENCE [LARGE SCALE GENOMIC DNA]</scope>
    <source>
        <strain evidence="2 5">DSM 100688</strain>
    </source>
</reference>
<evidence type="ECO:0000313" key="2">
    <source>
        <dbReference type="EMBL" id="KAB8288023.1"/>
    </source>
</evidence>
<organism evidence="2 5">
    <name type="scientific">Bifidobacterium ramosum</name>
    <dbReference type="NCBI Taxonomy" id="1798158"/>
    <lineage>
        <taxon>Bacteria</taxon>
        <taxon>Bacillati</taxon>
        <taxon>Actinomycetota</taxon>
        <taxon>Actinomycetes</taxon>
        <taxon>Bifidobacteriales</taxon>
        <taxon>Bifidobacteriaceae</taxon>
        <taxon>Bifidobacterium</taxon>
    </lineage>
</organism>
<dbReference type="AlphaFoldDB" id="A0A6L4X0T4"/>
<feature type="domain" description="Polysaccharide pyruvyl transferase" evidence="1">
    <location>
        <begin position="16"/>
        <end position="300"/>
    </location>
</feature>
<keyword evidence="2" id="KW-0808">Transferase</keyword>
<accession>A0A6L4X0T4</accession>
<dbReference type="RefSeq" id="WP_152358209.1">
    <property type="nucleotide sequence ID" value="NZ_WBSM01000005.1"/>
</dbReference>
<dbReference type="EMBL" id="WHZX01000005">
    <property type="protein sequence ID" value="NEG72080.1"/>
    <property type="molecule type" value="Genomic_DNA"/>
</dbReference>
<protein>
    <submittedName>
        <fullName evidence="2 3">Polysaccharide pyruvyl transferase</fullName>
    </submittedName>
</protein>
<evidence type="ECO:0000259" key="1">
    <source>
        <dbReference type="Pfam" id="PF04230"/>
    </source>
</evidence>
<gene>
    <name evidence="2" type="ORF">DSM100688_1133</name>
    <name evidence="3" type="ORF">GFD24_07675</name>
</gene>
<reference evidence="3 4" key="1">
    <citation type="submission" date="2019-10" db="EMBL/GenBank/DDBJ databases">
        <title>Bifidobacterium from non-human primates.</title>
        <authorList>
            <person name="Modesto M."/>
        </authorList>
    </citation>
    <scope>NUCLEOTIDE SEQUENCE [LARGE SCALE GENOMIC DNA]</scope>
    <source>
        <strain evidence="3 4">TREM</strain>
    </source>
</reference>
<comment type="caution">
    <text evidence="2">The sequence shown here is derived from an EMBL/GenBank/DDBJ whole genome shotgun (WGS) entry which is preliminary data.</text>
</comment>
<evidence type="ECO:0000313" key="5">
    <source>
        <dbReference type="Proteomes" id="UP000482084"/>
    </source>
</evidence>
<dbReference type="Proteomes" id="UP000482084">
    <property type="component" value="Unassembled WGS sequence"/>
</dbReference>
<dbReference type="OrthoDB" id="9811182at2"/>
<evidence type="ECO:0000313" key="4">
    <source>
        <dbReference type="Proteomes" id="UP000469943"/>
    </source>
</evidence>
<proteinExistence type="predicted"/>
<dbReference type="InterPro" id="IPR007345">
    <property type="entry name" value="Polysacch_pyruvyl_Trfase"/>
</dbReference>
<sequence length="362" mass="41139">MSKVSSITVTCNRPLNYGAVLQTYGLNKALTQMGVDAKVLDYYPEYYKKTSNSLIKRIVHLFLRIPDKIKGKKVFGDFLTNYVPMTKKMYHSVQEIKVDVPVADVYIAGSDQIWNCKNLPNGLDDTFFLTFVPKGAKKISYAASLAMPEIPSNQVDRYRNLVGAFNAVSVRETSGAKLLEDIGINNVQVVMDPVFLLTAKEWDEVASASSFIPHERYILVYGYNKQKNVYHYARRLAKKLGIKVYAVGVSIEDYLLDVDRFFWNATPNTFVKLIKNADAVVTNSFHGTVFSIVYNVPLHFFKVGTTANSRMIDLLKELELSDRWIKDENTLLSNSMSYSEANVCLNKLRARSLDFLRREVIK</sequence>